<dbReference type="OrthoDB" id="3176171at2759"/>
<dbReference type="AlphaFoldDB" id="A0A9N9BJ80"/>
<evidence type="ECO:0000256" key="2">
    <source>
        <dbReference type="ARBA" id="ARBA00022840"/>
    </source>
</evidence>
<dbReference type="InterPro" id="IPR001752">
    <property type="entry name" value="Kinesin_motor_dom"/>
</dbReference>
<dbReference type="Gene3D" id="3.40.850.10">
    <property type="entry name" value="Kinesin motor domain"/>
    <property type="match status" value="1"/>
</dbReference>
<dbReference type="EMBL" id="CAJVPI010000727">
    <property type="protein sequence ID" value="CAG8566472.1"/>
    <property type="molecule type" value="Genomic_DNA"/>
</dbReference>
<dbReference type="GO" id="GO:0005524">
    <property type="term" value="F:ATP binding"/>
    <property type="evidence" value="ECO:0007669"/>
    <property type="project" value="UniProtKB-KW"/>
</dbReference>
<evidence type="ECO:0000256" key="7">
    <source>
        <dbReference type="SAM" id="Coils"/>
    </source>
</evidence>
<gene>
    <name evidence="11" type="ORF">PBRASI_LOCUS5870</name>
</gene>
<dbReference type="GO" id="GO:0008017">
    <property type="term" value="F:microtubule binding"/>
    <property type="evidence" value="ECO:0007669"/>
    <property type="project" value="InterPro"/>
</dbReference>
<comment type="similarity">
    <text evidence="5 6">Belongs to the TRAFAC class myosin-kinesin ATPase superfamily. Kinesin family.</text>
</comment>
<proteinExistence type="inferred from homology"/>
<dbReference type="GO" id="GO:0007018">
    <property type="term" value="P:microtubule-based movement"/>
    <property type="evidence" value="ECO:0007669"/>
    <property type="project" value="InterPro"/>
</dbReference>
<comment type="caution">
    <text evidence="5">Lacks conserved residue(s) required for the propagation of feature annotation.</text>
</comment>
<keyword evidence="2 6" id="KW-0067">ATP-binding</keyword>
<dbReference type="GO" id="GO:0005874">
    <property type="term" value="C:microtubule"/>
    <property type="evidence" value="ECO:0007669"/>
    <property type="project" value="UniProtKB-KW"/>
</dbReference>
<dbReference type="PRINTS" id="PR00380">
    <property type="entry name" value="KINESINHEAVY"/>
</dbReference>
<keyword evidence="3 7" id="KW-0175">Coiled coil</keyword>
<dbReference type="InterPro" id="IPR036961">
    <property type="entry name" value="Kinesin_motor_dom_sf"/>
</dbReference>
<feature type="compositionally biased region" description="Low complexity" evidence="8">
    <location>
        <begin position="26"/>
        <end position="40"/>
    </location>
</feature>
<dbReference type="InterPro" id="IPR019821">
    <property type="entry name" value="Kinesin_motor_CS"/>
</dbReference>
<sequence>MSALKRTPTRARSPHIQQTPSPAPSPNYSYPTTPTSSTPPRAETPITPTTPGANRQNVQVTVRVRPPNDVELNRGETEVWEVNNDSGRICLDAAYAERNRRPRAEYYYDEVFVGSDNRALFQKGIQETVLATMEGYNGTESQPGVIPQAVDTVFQYISNCTEKSFLLRVAYMEIYNETVRDLLCPETGELRIHEDKKRGVYVTPLKEIVVSTPRQVLKAINRGEANRSTGSTDWNERSSRSHTIFQMIIESTDDIATTKSALQKRYSVGVPKLAGGSVTVSVLNLIDLAGSEKAASSADRRKEGSFINKSLLTLASVISKLTDNSGGHVPFRDSKLTRILQNSLSGNARVAVICTISPAALNSEESTNTLKFASRVKKVVTKAQTNQVMDDNALIKKYKAEIDELRAQLATTENKIKSSDDAESFERVGALRQAIVSERRKHEEEQKEWQLTQTALKERIDHLTKLILTNESFVQKKAIIEPKRQEEPLKQKIAILESELSQKNNLIKKLQSQVSSAHPSLVSTDVQKSRDEIKKFWHKMEDKLRNVLLLELNQSPSPKQNSDLRNSRAEYEKLSSEMENHVFTLVSRESNPLRATETELEMLRAENLRLSRQVKEQESAIVAFESERINASLKTTEQRTRDETRAEQSDLRRQIEIVKSEKEALRKKLQDQERLMTEYQEKIESLETETKQAKGHSRSGSNNGVQAEYSKTIQRQQQIIKTRDQEIRSKEATISELKEQIRRMGLNQFERSAPRSYIKEVVLEPNPNPIEWLKTGNETATVFKDESKGNCAVIIYWVWWIMPFVVFLMCVLSFFVSISMSSTMNDNIWANSWLSLALDCLPV</sequence>
<evidence type="ECO:0000256" key="4">
    <source>
        <dbReference type="ARBA" id="ARBA00023175"/>
    </source>
</evidence>
<dbReference type="PANTHER" id="PTHR47968">
    <property type="entry name" value="CENTROMERE PROTEIN E"/>
    <property type="match status" value="1"/>
</dbReference>
<protein>
    <recommendedName>
        <fullName evidence="6">Kinesin-like protein</fullName>
    </recommendedName>
</protein>
<evidence type="ECO:0000259" key="10">
    <source>
        <dbReference type="PROSITE" id="PS50067"/>
    </source>
</evidence>
<reference evidence="11" key="1">
    <citation type="submission" date="2021-06" db="EMBL/GenBank/DDBJ databases">
        <authorList>
            <person name="Kallberg Y."/>
            <person name="Tangrot J."/>
            <person name="Rosling A."/>
        </authorList>
    </citation>
    <scope>NUCLEOTIDE SEQUENCE</scope>
    <source>
        <strain evidence="11">BR232B</strain>
    </source>
</reference>
<keyword evidence="9" id="KW-1133">Transmembrane helix</keyword>
<keyword evidence="9" id="KW-0812">Transmembrane</keyword>
<keyword evidence="4 6" id="KW-0505">Motor protein</keyword>
<keyword evidence="6" id="KW-0493">Microtubule</keyword>
<keyword evidence="9" id="KW-0472">Membrane</keyword>
<organism evidence="11 12">
    <name type="scientific">Paraglomus brasilianum</name>
    <dbReference type="NCBI Taxonomy" id="144538"/>
    <lineage>
        <taxon>Eukaryota</taxon>
        <taxon>Fungi</taxon>
        <taxon>Fungi incertae sedis</taxon>
        <taxon>Mucoromycota</taxon>
        <taxon>Glomeromycotina</taxon>
        <taxon>Glomeromycetes</taxon>
        <taxon>Paraglomerales</taxon>
        <taxon>Paraglomeraceae</taxon>
        <taxon>Paraglomus</taxon>
    </lineage>
</organism>
<evidence type="ECO:0000256" key="6">
    <source>
        <dbReference type="RuleBase" id="RU000394"/>
    </source>
</evidence>
<dbReference type="GO" id="GO:0003777">
    <property type="term" value="F:microtubule motor activity"/>
    <property type="evidence" value="ECO:0007669"/>
    <property type="project" value="InterPro"/>
</dbReference>
<dbReference type="Pfam" id="PF00225">
    <property type="entry name" value="Kinesin"/>
    <property type="match status" value="1"/>
</dbReference>
<evidence type="ECO:0000313" key="11">
    <source>
        <dbReference type="EMBL" id="CAG8566472.1"/>
    </source>
</evidence>
<dbReference type="PROSITE" id="PS50067">
    <property type="entry name" value="KINESIN_MOTOR_2"/>
    <property type="match status" value="1"/>
</dbReference>
<keyword evidence="12" id="KW-1185">Reference proteome</keyword>
<dbReference type="SMART" id="SM00129">
    <property type="entry name" value="KISc"/>
    <property type="match status" value="1"/>
</dbReference>
<feature type="transmembrane region" description="Helical" evidence="9">
    <location>
        <begin position="794"/>
        <end position="816"/>
    </location>
</feature>
<dbReference type="PROSITE" id="PS00411">
    <property type="entry name" value="KINESIN_MOTOR_1"/>
    <property type="match status" value="1"/>
</dbReference>
<feature type="region of interest" description="Disordered" evidence="8">
    <location>
        <begin position="1"/>
        <end position="55"/>
    </location>
</feature>
<name>A0A9N9BJ80_9GLOM</name>
<evidence type="ECO:0000256" key="1">
    <source>
        <dbReference type="ARBA" id="ARBA00022741"/>
    </source>
</evidence>
<comment type="caution">
    <text evidence="11">The sequence shown here is derived from an EMBL/GenBank/DDBJ whole genome shotgun (WGS) entry which is preliminary data.</text>
</comment>
<feature type="domain" description="Kinesin motor" evidence="10">
    <location>
        <begin position="132"/>
        <end position="379"/>
    </location>
</feature>
<dbReference type="PANTHER" id="PTHR47968:SF75">
    <property type="entry name" value="CENTROMERE-ASSOCIATED PROTEIN E"/>
    <property type="match status" value="1"/>
</dbReference>
<feature type="coiled-coil region" evidence="7">
    <location>
        <begin position="720"/>
        <end position="747"/>
    </location>
</feature>
<dbReference type="InterPro" id="IPR027640">
    <property type="entry name" value="Kinesin-like_fam"/>
</dbReference>
<feature type="coiled-coil region" evidence="7">
    <location>
        <begin position="388"/>
        <end position="422"/>
    </location>
</feature>
<dbReference type="Proteomes" id="UP000789739">
    <property type="component" value="Unassembled WGS sequence"/>
</dbReference>
<evidence type="ECO:0000256" key="8">
    <source>
        <dbReference type="SAM" id="MobiDB-lite"/>
    </source>
</evidence>
<evidence type="ECO:0000256" key="3">
    <source>
        <dbReference type="ARBA" id="ARBA00023054"/>
    </source>
</evidence>
<dbReference type="InterPro" id="IPR027417">
    <property type="entry name" value="P-loop_NTPase"/>
</dbReference>
<accession>A0A9N9BJ80</accession>
<feature type="coiled-coil region" evidence="7">
    <location>
        <begin position="593"/>
        <end position="696"/>
    </location>
</feature>
<evidence type="ECO:0000256" key="5">
    <source>
        <dbReference type="PROSITE-ProRule" id="PRU00283"/>
    </source>
</evidence>
<evidence type="ECO:0000256" key="9">
    <source>
        <dbReference type="SAM" id="Phobius"/>
    </source>
</evidence>
<evidence type="ECO:0000313" key="12">
    <source>
        <dbReference type="Proteomes" id="UP000789739"/>
    </source>
</evidence>
<dbReference type="SUPFAM" id="SSF52540">
    <property type="entry name" value="P-loop containing nucleoside triphosphate hydrolases"/>
    <property type="match status" value="1"/>
</dbReference>
<keyword evidence="1 6" id="KW-0547">Nucleotide-binding</keyword>